<evidence type="ECO:0000313" key="10">
    <source>
        <dbReference type="EMBL" id="AFZ81160.1"/>
    </source>
</evidence>
<evidence type="ECO:0000259" key="9">
    <source>
        <dbReference type="PROSITE" id="PS52002"/>
    </source>
</evidence>
<proteinExistence type="inferred from homology"/>
<evidence type="ECO:0000256" key="7">
    <source>
        <dbReference type="ARBA" id="ARBA00023242"/>
    </source>
</evidence>
<dbReference type="InterPro" id="IPR001163">
    <property type="entry name" value="Sm_dom_euk/arc"/>
</dbReference>
<dbReference type="SMART" id="SM00651">
    <property type="entry name" value="Sm"/>
    <property type="match status" value="1"/>
</dbReference>
<dbReference type="Gene3D" id="2.30.30.100">
    <property type="match status" value="1"/>
</dbReference>
<evidence type="ECO:0000256" key="8">
    <source>
        <dbReference type="ARBA" id="ARBA00023274"/>
    </source>
</evidence>
<feature type="domain" description="Sm" evidence="9">
    <location>
        <begin position="74"/>
        <end position="148"/>
    </location>
</feature>
<dbReference type="CDD" id="cd01725">
    <property type="entry name" value="LSm2"/>
    <property type="match status" value="1"/>
</dbReference>
<keyword evidence="11" id="KW-1185">Reference proteome</keyword>
<dbReference type="PROSITE" id="PS52002">
    <property type="entry name" value="SM"/>
    <property type="match status" value="1"/>
</dbReference>
<dbReference type="KEGG" id="beq:BEWA_005680"/>
<accession>L0B013</accession>
<dbReference type="GO" id="GO:0005688">
    <property type="term" value="C:U6 snRNP"/>
    <property type="evidence" value="ECO:0007669"/>
    <property type="project" value="TreeGrafter"/>
</dbReference>
<dbReference type="GO" id="GO:1990726">
    <property type="term" value="C:Lsm1-7-Pat1 complex"/>
    <property type="evidence" value="ECO:0007669"/>
    <property type="project" value="TreeGrafter"/>
</dbReference>
<evidence type="ECO:0000256" key="2">
    <source>
        <dbReference type="ARBA" id="ARBA00006850"/>
    </source>
</evidence>
<dbReference type="eggNOG" id="KOG3448">
    <property type="taxonomic scope" value="Eukaryota"/>
</dbReference>
<dbReference type="InterPro" id="IPR016654">
    <property type="entry name" value="U6_snRNA_Lsm2"/>
</dbReference>
<dbReference type="GO" id="GO:0000398">
    <property type="term" value="P:mRNA splicing, via spliceosome"/>
    <property type="evidence" value="ECO:0007669"/>
    <property type="project" value="TreeGrafter"/>
</dbReference>
<organism evidence="10 11">
    <name type="scientific">Theileria equi strain WA</name>
    <dbReference type="NCBI Taxonomy" id="1537102"/>
    <lineage>
        <taxon>Eukaryota</taxon>
        <taxon>Sar</taxon>
        <taxon>Alveolata</taxon>
        <taxon>Apicomplexa</taxon>
        <taxon>Aconoidasida</taxon>
        <taxon>Piroplasmida</taxon>
        <taxon>Theileriidae</taxon>
        <taxon>Theileria</taxon>
    </lineage>
</organism>
<dbReference type="GO" id="GO:0071013">
    <property type="term" value="C:catalytic step 2 spliceosome"/>
    <property type="evidence" value="ECO:0007669"/>
    <property type="project" value="TreeGrafter"/>
</dbReference>
<keyword evidence="4" id="KW-0747">Spliceosome</keyword>
<dbReference type="Proteomes" id="UP000031512">
    <property type="component" value="Chromosome 3"/>
</dbReference>
<dbReference type="PANTHER" id="PTHR13829:SF2">
    <property type="entry name" value="U6 SNRNA-ASSOCIATED SM-LIKE PROTEIN LSM2"/>
    <property type="match status" value="1"/>
</dbReference>
<dbReference type="SUPFAM" id="SSF50182">
    <property type="entry name" value="Sm-like ribonucleoproteins"/>
    <property type="match status" value="1"/>
</dbReference>
<keyword evidence="8" id="KW-0687">Ribonucleoprotein</keyword>
<dbReference type="EMBL" id="CP001670">
    <property type="protein sequence ID" value="AFZ81160.1"/>
    <property type="molecule type" value="Genomic_DNA"/>
</dbReference>
<dbReference type="InterPro" id="IPR047575">
    <property type="entry name" value="Sm"/>
</dbReference>
<name>L0B013_THEEQ</name>
<dbReference type="FunFam" id="2.30.30.100:FF:000053">
    <property type="entry name" value="U6 snRNA-associated Sm-like protein LSm2"/>
    <property type="match status" value="1"/>
</dbReference>
<gene>
    <name evidence="10" type="ORF">BEWA_005680</name>
</gene>
<protein>
    <submittedName>
        <fullName evidence="10">LSM domain-containing protein</fullName>
    </submittedName>
</protein>
<evidence type="ECO:0000313" key="11">
    <source>
        <dbReference type="Proteomes" id="UP000031512"/>
    </source>
</evidence>
<evidence type="ECO:0000256" key="4">
    <source>
        <dbReference type="ARBA" id="ARBA00022728"/>
    </source>
</evidence>
<comment type="similarity">
    <text evidence="2">Belongs to the snRNP Sm proteins family.</text>
</comment>
<dbReference type="GeneID" id="15805806"/>
<keyword evidence="3" id="KW-0507">mRNA processing</keyword>
<comment type="subcellular location">
    <subcellularLocation>
        <location evidence="1">Nucleus</location>
    </subcellularLocation>
</comment>
<dbReference type="InterPro" id="IPR010920">
    <property type="entry name" value="LSM_dom_sf"/>
</dbReference>
<sequence>MATTATTLRNGYRRPKYGAVNNTTLPLSPNVQISTAHISHPIRHSYDLNQKRHGLSVCQITAYLSVKSAADLFFNFFQTLVEKNAKVTIELKNDLQISGKLHAVDQYLNIKLSNVTASDTERYPHLLSVMNCFVRGSVVRYVFFNPEDINTEELQELCRREVMKQNIDKS</sequence>
<keyword evidence="7" id="KW-0539">Nucleus</keyword>
<dbReference type="PANTHER" id="PTHR13829">
    <property type="entry name" value="SNRNP CORE PROTEIN FAMILY MEMBER"/>
    <property type="match status" value="1"/>
</dbReference>
<evidence type="ECO:0000256" key="3">
    <source>
        <dbReference type="ARBA" id="ARBA00022664"/>
    </source>
</evidence>
<dbReference type="VEuPathDB" id="PiroplasmaDB:BEWA_005680"/>
<dbReference type="GO" id="GO:0000932">
    <property type="term" value="C:P-body"/>
    <property type="evidence" value="ECO:0007669"/>
    <property type="project" value="TreeGrafter"/>
</dbReference>
<dbReference type="GO" id="GO:0003723">
    <property type="term" value="F:RNA binding"/>
    <property type="evidence" value="ECO:0007669"/>
    <property type="project" value="UniProtKB-KW"/>
</dbReference>
<keyword evidence="6" id="KW-0508">mRNA splicing</keyword>
<dbReference type="STRING" id="1537102.L0B013"/>
<dbReference type="OrthoDB" id="10256176at2759"/>
<dbReference type="Pfam" id="PF01423">
    <property type="entry name" value="LSM"/>
    <property type="match status" value="1"/>
</dbReference>
<evidence type="ECO:0000256" key="1">
    <source>
        <dbReference type="ARBA" id="ARBA00004123"/>
    </source>
</evidence>
<evidence type="ECO:0000256" key="6">
    <source>
        <dbReference type="ARBA" id="ARBA00023187"/>
    </source>
</evidence>
<dbReference type="GO" id="GO:0071011">
    <property type="term" value="C:precatalytic spliceosome"/>
    <property type="evidence" value="ECO:0007669"/>
    <property type="project" value="TreeGrafter"/>
</dbReference>
<reference evidence="10 11" key="1">
    <citation type="journal article" date="2012" name="BMC Genomics">
        <title>Comparative genomic analysis and phylogenetic position of Theileria equi.</title>
        <authorList>
            <person name="Kappmeyer L.S."/>
            <person name="Thiagarajan M."/>
            <person name="Herndon D.R."/>
            <person name="Ramsay J.D."/>
            <person name="Caler E."/>
            <person name="Djikeng A."/>
            <person name="Gillespie J.J."/>
            <person name="Lau A.O."/>
            <person name="Roalson E.H."/>
            <person name="Silva J.C."/>
            <person name="Silva M.G."/>
            <person name="Suarez C.E."/>
            <person name="Ueti M.W."/>
            <person name="Nene V.M."/>
            <person name="Mealey R.H."/>
            <person name="Knowles D.P."/>
            <person name="Brayton K.A."/>
        </authorList>
    </citation>
    <scope>NUCLEOTIDE SEQUENCE [LARGE SCALE GENOMIC DNA]</scope>
    <source>
        <strain evidence="10 11">WA</strain>
    </source>
</reference>
<dbReference type="GO" id="GO:0046540">
    <property type="term" value="C:U4/U6 x U5 tri-snRNP complex"/>
    <property type="evidence" value="ECO:0007669"/>
    <property type="project" value="TreeGrafter"/>
</dbReference>
<dbReference type="AlphaFoldDB" id="L0B013"/>
<keyword evidence="5" id="KW-0694">RNA-binding</keyword>
<dbReference type="RefSeq" id="XP_004830826.1">
    <property type="nucleotide sequence ID" value="XM_004830769.1"/>
</dbReference>
<evidence type="ECO:0000256" key="5">
    <source>
        <dbReference type="ARBA" id="ARBA00022884"/>
    </source>
</evidence>